<dbReference type="Proteomes" id="UP000003704">
    <property type="component" value="Unassembled WGS sequence"/>
</dbReference>
<evidence type="ECO:0000313" key="2">
    <source>
        <dbReference type="Proteomes" id="UP000003704"/>
    </source>
</evidence>
<evidence type="ECO:0000313" key="1">
    <source>
        <dbReference type="EMBL" id="EIT71732.1"/>
    </source>
</evidence>
<keyword evidence="2" id="KW-1185">Reference proteome</keyword>
<comment type="caution">
    <text evidence="1">The sequence shown here is derived from an EMBL/GenBank/DDBJ whole genome shotgun (WGS) entry which is preliminary data.</text>
</comment>
<dbReference type="EMBL" id="AKGD01000001">
    <property type="protein sequence ID" value="EIT71732.1"/>
    <property type="molecule type" value="Genomic_DNA"/>
</dbReference>
<dbReference type="AlphaFoldDB" id="I7ZIZ5"/>
<accession>I7ZIZ5</accession>
<proteinExistence type="predicted"/>
<gene>
    <name evidence="1" type="ORF">WQQ_18690</name>
</gene>
<protein>
    <submittedName>
        <fullName evidence="1">Uncharacterized protein</fullName>
    </submittedName>
</protein>
<name>I7ZIZ5_9GAMM</name>
<reference evidence="1 2" key="1">
    <citation type="journal article" date="2012" name="J. Bacteriol.">
        <title>Genome Sequence of n-Alkane-Degrading Hydrocarboniphaga effusa Strain AP103T (ATCC BAA-332T).</title>
        <authorList>
            <person name="Chang H.K."/>
            <person name="Zylstra G.J."/>
            <person name="Chae J.C."/>
        </authorList>
    </citation>
    <scope>NUCLEOTIDE SEQUENCE [LARGE SCALE GENOMIC DNA]</scope>
    <source>
        <strain evidence="1 2">AP103</strain>
    </source>
</reference>
<organism evidence="1 2">
    <name type="scientific">Hydrocarboniphaga effusa AP103</name>
    <dbReference type="NCBI Taxonomy" id="1172194"/>
    <lineage>
        <taxon>Bacteria</taxon>
        <taxon>Pseudomonadati</taxon>
        <taxon>Pseudomonadota</taxon>
        <taxon>Gammaproteobacteria</taxon>
        <taxon>Nevskiales</taxon>
        <taxon>Nevskiaceae</taxon>
        <taxon>Hydrocarboniphaga</taxon>
    </lineage>
</organism>
<sequence>MGEPAGRLTYRRPVSGLMGMAFGTFPDALHPVACRRGFPITVAGAAFACARTSRLTLEPTGPRAPAARILRTAAAGCLLAEALAVGGRLCHARYDSRPFPDRTVRLPP</sequence>
<dbReference type="STRING" id="1172194.WQQ_18690"/>